<sequence length="186" mass="18714">MSAENWGALTLVLLGFTLLCGLAAWALGGRRIWAPAALLLLAAAAAVAAAPDRVSVDSPAAEALLVALGGAVAVAGGGPLTALVFDLVDRREPPAESLDLAGHVLRGGAWIGALERAAIYATLVAGWPEGLAVVLALKGLGRYPELRAAEDGVRTGAAERFIIGTFTSVLWACAAAGVVALALTRG</sequence>
<dbReference type="Proteomes" id="UP000589626">
    <property type="component" value="Unassembled WGS sequence"/>
</dbReference>
<accession>A0A7W4VS39</accession>
<feature type="transmembrane region" description="Helical" evidence="1">
    <location>
        <begin position="63"/>
        <end position="85"/>
    </location>
</feature>
<dbReference type="AlphaFoldDB" id="A0A7W4VS39"/>
<organism evidence="2 3">
    <name type="scientific">Nocardioides soli</name>
    <dbReference type="NCBI Taxonomy" id="1036020"/>
    <lineage>
        <taxon>Bacteria</taxon>
        <taxon>Bacillati</taxon>
        <taxon>Actinomycetota</taxon>
        <taxon>Actinomycetes</taxon>
        <taxon>Propionibacteriales</taxon>
        <taxon>Nocardioidaceae</taxon>
        <taxon>Nocardioides</taxon>
    </lineage>
</organism>
<protein>
    <submittedName>
        <fullName evidence="2">Uncharacterized protein</fullName>
    </submittedName>
</protein>
<keyword evidence="3" id="KW-1185">Reference proteome</keyword>
<dbReference type="RefSeq" id="WP_183590498.1">
    <property type="nucleotide sequence ID" value="NZ_JACHWR010000001.1"/>
</dbReference>
<comment type="caution">
    <text evidence="2">The sequence shown here is derived from an EMBL/GenBank/DDBJ whole genome shotgun (WGS) entry which is preliminary data.</text>
</comment>
<reference evidence="2 3" key="1">
    <citation type="submission" date="2020-08" db="EMBL/GenBank/DDBJ databases">
        <title>Sequencing the genomes of 1000 actinobacteria strains.</title>
        <authorList>
            <person name="Klenk H.-P."/>
        </authorList>
    </citation>
    <scope>NUCLEOTIDE SEQUENCE [LARGE SCALE GENOMIC DNA]</scope>
    <source>
        <strain evidence="2 3">DSM 105498</strain>
    </source>
</reference>
<feature type="transmembrane region" description="Helical" evidence="1">
    <location>
        <begin position="161"/>
        <end position="183"/>
    </location>
</feature>
<name>A0A7W4VS39_9ACTN</name>
<keyword evidence="1" id="KW-1133">Transmembrane helix</keyword>
<feature type="transmembrane region" description="Helical" evidence="1">
    <location>
        <begin position="117"/>
        <end position="141"/>
    </location>
</feature>
<evidence type="ECO:0000313" key="2">
    <source>
        <dbReference type="EMBL" id="MBB3040468.1"/>
    </source>
</evidence>
<proteinExistence type="predicted"/>
<feature type="transmembrane region" description="Helical" evidence="1">
    <location>
        <begin position="6"/>
        <end position="25"/>
    </location>
</feature>
<evidence type="ECO:0000313" key="3">
    <source>
        <dbReference type="Proteomes" id="UP000589626"/>
    </source>
</evidence>
<feature type="transmembrane region" description="Helical" evidence="1">
    <location>
        <begin position="32"/>
        <end position="51"/>
    </location>
</feature>
<dbReference type="EMBL" id="JACHWR010000001">
    <property type="protein sequence ID" value="MBB3040468.1"/>
    <property type="molecule type" value="Genomic_DNA"/>
</dbReference>
<evidence type="ECO:0000256" key="1">
    <source>
        <dbReference type="SAM" id="Phobius"/>
    </source>
</evidence>
<keyword evidence="1" id="KW-0812">Transmembrane</keyword>
<gene>
    <name evidence="2" type="ORF">FHU40_000269</name>
</gene>
<keyword evidence="1" id="KW-0472">Membrane</keyword>